<dbReference type="AlphaFoldDB" id="A0A143HIG0"/>
<gene>
    <name evidence="2" type="ORF">A3224_01945</name>
</gene>
<dbReference type="NCBIfam" id="TIGR01414">
    <property type="entry name" value="autotrans_barl"/>
    <property type="match status" value="1"/>
</dbReference>
<accession>A0A143HIG0</accession>
<dbReference type="KEGG" id="mthd:A3224_01945"/>
<dbReference type="InterPro" id="IPR006315">
    <property type="entry name" value="OM_autotransptr_brl_dom"/>
</dbReference>
<dbReference type="RefSeq" id="WP_067150770.1">
    <property type="nucleotide sequence ID" value="NZ_CP014864.1"/>
</dbReference>
<evidence type="ECO:0000313" key="3">
    <source>
        <dbReference type="Proteomes" id="UP000076077"/>
    </source>
</evidence>
<dbReference type="InterPro" id="IPR036709">
    <property type="entry name" value="Autotransporte_beta_dom_sf"/>
</dbReference>
<dbReference type="OrthoDB" id="6053567at2"/>
<dbReference type="InterPro" id="IPR005546">
    <property type="entry name" value="Autotransporte_beta"/>
</dbReference>
<reference evidence="3" key="1">
    <citation type="submission" date="2016-03" db="EMBL/GenBank/DDBJ databases">
        <authorList>
            <person name="Lee Y.-S."/>
            <person name="Choi Y.-L."/>
        </authorList>
    </citation>
    <scope>NUCLEOTIDE SEQUENCE [LARGE SCALE GENOMIC DNA]</scope>
    <source>
        <strain evidence="3">DAU221</strain>
    </source>
</reference>
<feature type="domain" description="Autotransporter" evidence="1">
    <location>
        <begin position="65"/>
        <end position="337"/>
    </location>
</feature>
<sequence>MQLKPLSPASLAAILCITLPAEGLSQGTPATSELVVHTQIKKLALMVSLDQLDGFQQRRQEWRSDPAGYNNIRLQLHHGDLKLDWQGDTPSRIDGTLSSLKISRDLYSGPSCRGSQQGGISAGSSFVNGDSSALLSERGANLPVGQNQLQSHFIGAYFSDYRNTGHYFDLQAKLAYLRTDSRAHSGRSATRHGVQIALSAESGLDIALGEHYNLEPQAQLLANYTSLNAFSANGYRMDTGVTPELNLRLGLRAYATGKPHFAFANFWYTLDGDDELYGSGQLELKSPRGARWLELGLGTRLLQLPFADLSLDIRYRSAADDYDWSDISANLGLSWAW</sequence>
<protein>
    <recommendedName>
        <fullName evidence="1">Autotransporter domain-containing protein</fullName>
    </recommendedName>
</protein>
<dbReference type="Gene3D" id="2.40.128.130">
    <property type="entry name" value="Autotransporter beta-domain"/>
    <property type="match status" value="1"/>
</dbReference>
<dbReference type="EMBL" id="CP014864">
    <property type="protein sequence ID" value="AMX01504.1"/>
    <property type="molecule type" value="Genomic_DNA"/>
</dbReference>
<dbReference type="SUPFAM" id="SSF103515">
    <property type="entry name" value="Autotransporter"/>
    <property type="match status" value="1"/>
</dbReference>
<dbReference type="Proteomes" id="UP000076077">
    <property type="component" value="Chromosome"/>
</dbReference>
<evidence type="ECO:0000259" key="1">
    <source>
        <dbReference type="PROSITE" id="PS51208"/>
    </source>
</evidence>
<keyword evidence="3" id="KW-1185">Reference proteome</keyword>
<evidence type="ECO:0000313" key="2">
    <source>
        <dbReference type="EMBL" id="AMX01504.1"/>
    </source>
</evidence>
<organism evidence="2 3">
    <name type="scientific">Microbulbifer thermotolerans</name>
    <dbReference type="NCBI Taxonomy" id="252514"/>
    <lineage>
        <taxon>Bacteria</taxon>
        <taxon>Pseudomonadati</taxon>
        <taxon>Pseudomonadota</taxon>
        <taxon>Gammaproteobacteria</taxon>
        <taxon>Cellvibrionales</taxon>
        <taxon>Microbulbiferaceae</taxon>
        <taxon>Microbulbifer</taxon>
    </lineage>
</organism>
<dbReference type="STRING" id="252514.A3224_01945"/>
<dbReference type="Pfam" id="PF03797">
    <property type="entry name" value="Autotransporter"/>
    <property type="match status" value="1"/>
</dbReference>
<dbReference type="PROSITE" id="PS51208">
    <property type="entry name" value="AUTOTRANSPORTER"/>
    <property type="match status" value="1"/>
</dbReference>
<proteinExistence type="predicted"/>
<dbReference type="GO" id="GO:0019867">
    <property type="term" value="C:outer membrane"/>
    <property type="evidence" value="ECO:0007669"/>
    <property type="project" value="InterPro"/>
</dbReference>
<name>A0A143HIG0_MICTH</name>
<dbReference type="GeneID" id="76606807"/>